<dbReference type="AlphaFoldDB" id="A0AA88NG03"/>
<evidence type="ECO:0000313" key="2">
    <source>
        <dbReference type="EMBL" id="KAK2852995.1"/>
    </source>
</evidence>
<organism evidence="2 3">
    <name type="scientific">Tachysurus vachellii</name>
    <name type="common">Darkbarbel catfish</name>
    <name type="synonym">Pelteobagrus vachellii</name>
    <dbReference type="NCBI Taxonomy" id="175792"/>
    <lineage>
        <taxon>Eukaryota</taxon>
        <taxon>Metazoa</taxon>
        <taxon>Chordata</taxon>
        <taxon>Craniata</taxon>
        <taxon>Vertebrata</taxon>
        <taxon>Euteleostomi</taxon>
        <taxon>Actinopterygii</taxon>
        <taxon>Neopterygii</taxon>
        <taxon>Teleostei</taxon>
        <taxon>Ostariophysi</taxon>
        <taxon>Siluriformes</taxon>
        <taxon>Bagridae</taxon>
        <taxon>Tachysurus</taxon>
    </lineage>
</organism>
<feature type="repeat" description="TPR" evidence="1">
    <location>
        <begin position="120"/>
        <end position="153"/>
    </location>
</feature>
<keyword evidence="3" id="KW-1185">Reference proteome</keyword>
<dbReference type="EMBL" id="JAVHJS010000007">
    <property type="protein sequence ID" value="KAK2852995.1"/>
    <property type="molecule type" value="Genomic_DNA"/>
</dbReference>
<proteinExistence type="predicted"/>
<protein>
    <submittedName>
        <fullName evidence="2">Uncharacterized protein</fullName>
    </submittedName>
</protein>
<keyword evidence="1" id="KW-0802">TPR repeat</keyword>
<accession>A0AA88NG03</accession>
<evidence type="ECO:0000256" key="1">
    <source>
        <dbReference type="PROSITE-ProRule" id="PRU00339"/>
    </source>
</evidence>
<dbReference type="InterPro" id="IPR011990">
    <property type="entry name" value="TPR-like_helical_dom_sf"/>
</dbReference>
<reference evidence="2" key="1">
    <citation type="submission" date="2023-08" db="EMBL/GenBank/DDBJ databases">
        <title>Pelteobagrus vachellii genome.</title>
        <authorList>
            <person name="Liu H."/>
        </authorList>
    </citation>
    <scope>NUCLEOTIDE SEQUENCE</scope>
    <source>
        <strain evidence="2">PRFRI_2022a</strain>
        <tissue evidence="2">Muscle</tissue>
    </source>
</reference>
<gene>
    <name evidence="2" type="ORF">Q7C36_008196</name>
</gene>
<comment type="caution">
    <text evidence="2">The sequence shown here is derived from an EMBL/GenBank/DDBJ whole genome shotgun (WGS) entry which is preliminary data.</text>
</comment>
<dbReference type="SUPFAM" id="SSF48452">
    <property type="entry name" value="TPR-like"/>
    <property type="match status" value="1"/>
</dbReference>
<evidence type="ECO:0000313" key="3">
    <source>
        <dbReference type="Proteomes" id="UP001187315"/>
    </source>
</evidence>
<dbReference type="Gene3D" id="1.25.40.10">
    <property type="entry name" value="Tetratricopeptide repeat domain"/>
    <property type="match status" value="1"/>
</dbReference>
<dbReference type="Proteomes" id="UP001187315">
    <property type="component" value="Unassembled WGS sequence"/>
</dbReference>
<dbReference type="InterPro" id="IPR019734">
    <property type="entry name" value="TPR_rpt"/>
</dbReference>
<name>A0AA88NG03_TACVA</name>
<dbReference type="PROSITE" id="PS50005">
    <property type="entry name" value="TPR"/>
    <property type="match status" value="1"/>
</dbReference>
<sequence length="311" mass="35498">MLTQESKMHPDVYVVLNWEKRLQIATDKDNMDNLCSPAQSQIKLYKEKLPKLAAIHYATAIKFNPQNLKIPRIHFQLGQTFEECYYAKEMYGLKKKDTKAGVSEEENSLQKAHQKYLETWELDLHVGHLLLLQEKSKEAMQHLQTALALKPSHPALSVALMVAKAPTMCVGQGQVTQHLEKVLLDAHFASIKLLLEQENIVKQAWMTKRFQALSALIQLSCIDTCRELLDLQLKLFFYRSQPLRENWRTHVSSPVLGVAPVKRNGKSLAFQLSPSKSKQECSTKHTKPAAPLEEEYYISIRPGALNLKLLD</sequence>